<dbReference type="OrthoDB" id="9785699at2"/>
<comment type="caution">
    <text evidence="4">The sequence shown here is derived from an EMBL/GenBank/DDBJ whole genome shotgun (WGS) entry which is preliminary data.</text>
</comment>
<evidence type="ECO:0008006" key="6">
    <source>
        <dbReference type="Google" id="ProtNLM"/>
    </source>
</evidence>
<dbReference type="EMBL" id="SOEO01000002">
    <property type="protein sequence ID" value="TDX83960.1"/>
    <property type="molecule type" value="Genomic_DNA"/>
</dbReference>
<keyword evidence="5" id="KW-1185">Reference proteome</keyword>
<evidence type="ECO:0000256" key="1">
    <source>
        <dbReference type="ARBA" id="ARBA00022723"/>
    </source>
</evidence>
<dbReference type="GO" id="GO:0046872">
    <property type="term" value="F:metal ion binding"/>
    <property type="evidence" value="ECO:0007669"/>
    <property type="project" value="UniProtKB-KW"/>
</dbReference>
<sequence>MISPLTNAFLINPMPLQLTLNLCSHGCIYCFSILNDPKRKADLKKILSILKHHKNRNDITSLFLKDKYPVLISNNVDPFSKNNHVLTNQILKLLVAMDIPVQLNTRGGYGWQEASEKIKPSIWYVSVPYSDDEVRKIFEPNAPSLDERFEMVKELVKKHKVMIGINPFDAKFSDDHKAIIDKYSEIGVKHFWINRFHLNYKQQSNLTDSQKEIFGPEFLKQAASKDINPETVKLYIALRDYAKEKDCEIIGTPSGHYESWFDDFYSIYPKTMPTQNDFFKWCEENKSEGDTISFDEFFDFFAPLIPDWETDISKFIYNKSNLDDKTFMKKTRLKNILHVYWDSKAGLNLAKNYPVFSWFKVQTEKKLDWAKDGNGDRLLIYHPNNYNTKEFLILEETKQS</sequence>
<evidence type="ECO:0000256" key="2">
    <source>
        <dbReference type="ARBA" id="ARBA00023004"/>
    </source>
</evidence>
<dbReference type="RefSeq" id="WP_133944013.1">
    <property type="nucleotide sequence ID" value="NZ_SOEO01000002.1"/>
</dbReference>
<gene>
    <name evidence="4" type="ORF">B0I22_1548</name>
</gene>
<dbReference type="PANTHER" id="PTHR43432">
    <property type="entry name" value="SLR0285 PROTEIN"/>
    <property type="match status" value="1"/>
</dbReference>
<dbReference type="AlphaFoldDB" id="A0A4R8IE86"/>
<accession>A0A4R8IE86</accession>
<reference evidence="4 5" key="1">
    <citation type="submission" date="2019-03" db="EMBL/GenBank/DDBJ databases">
        <title>Genomic Encyclopedia of Type Strains, Phase III (KMG-III): the genomes of soil and plant-associated and newly described type strains.</title>
        <authorList>
            <person name="Whitman W."/>
        </authorList>
    </citation>
    <scope>NUCLEOTIDE SEQUENCE [LARGE SCALE GENOMIC DNA]</scope>
    <source>
        <strain evidence="4 5">CGMCC 1.12802</strain>
    </source>
</reference>
<dbReference type="InterPro" id="IPR040086">
    <property type="entry name" value="MJ0683-like"/>
</dbReference>
<keyword evidence="1" id="KW-0479">Metal-binding</keyword>
<evidence type="ECO:0000256" key="3">
    <source>
        <dbReference type="ARBA" id="ARBA00023014"/>
    </source>
</evidence>
<dbReference type="InterPro" id="IPR058240">
    <property type="entry name" value="rSAM_sf"/>
</dbReference>
<dbReference type="Proteomes" id="UP000295313">
    <property type="component" value="Unassembled WGS sequence"/>
</dbReference>
<proteinExistence type="predicted"/>
<name>A0A4R8IE86_9FLAO</name>
<dbReference type="CDD" id="cd01335">
    <property type="entry name" value="Radical_SAM"/>
    <property type="match status" value="1"/>
</dbReference>
<organism evidence="4 5">
    <name type="scientific">Epilithonimonas xixisoli</name>
    <dbReference type="NCBI Taxonomy" id="1476462"/>
    <lineage>
        <taxon>Bacteria</taxon>
        <taxon>Pseudomonadati</taxon>
        <taxon>Bacteroidota</taxon>
        <taxon>Flavobacteriia</taxon>
        <taxon>Flavobacteriales</taxon>
        <taxon>Weeksellaceae</taxon>
        <taxon>Chryseobacterium group</taxon>
        <taxon>Epilithonimonas</taxon>
    </lineage>
</organism>
<dbReference type="PANTHER" id="PTHR43432:SF3">
    <property type="entry name" value="SLR0285 PROTEIN"/>
    <property type="match status" value="1"/>
</dbReference>
<protein>
    <recommendedName>
        <fullName evidence="6">Radical SAM protein</fullName>
    </recommendedName>
</protein>
<evidence type="ECO:0000313" key="4">
    <source>
        <dbReference type="EMBL" id="TDX83960.1"/>
    </source>
</evidence>
<evidence type="ECO:0000313" key="5">
    <source>
        <dbReference type="Proteomes" id="UP000295313"/>
    </source>
</evidence>
<keyword evidence="2" id="KW-0408">Iron</keyword>
<dbReference type="SUPFAM" id="SSF102114">
    <property type="entry name" value="Radical SAM enzymes"/>
    <property type="match status" value="1"/>
</dbReference>
<keyword evidence="3" id="KW-0411">Iron-sulfur</keyword>
<dbReference type="GO" id="GO:0051536">
    <property type="term" value="F:iron-sulfur cluster binding"/>
    <property type="evidence" value="ECO:0007669"/>
    <property type="project" value="UniProtKB-KW"/>
</dbReference>